<name>A0A3A8QGE1_9BACT</name>
<evidence type="ECO:0000313" key="3">
    <source>
        <dbReference type="Proteomes" id="UP000272888"/>
    </source>
</evidence>
<keyword evidence="3" id="KW-1185">Reference proteome</keyword>
<dbReference type="Proteomes" id="UP000272888">
    <property type="component" value="Unassembled WGS sequence"/>
</dbReference>
<proteinExistence type="predicted"/>
<sequence>MGCRRRGARTGTIPPFREAAPARTDTPGPAGRPWPPDAPSSSSPPCTCPRGCRATSVPAAGPPAPGATRPQRGHGPSPR</sequence>
<accession>A0A3A8QGE1</accession>
<gene>
    <name evidence="2" type="ORF">D7V93_02465</name>
</gene>
<dbReference type="EMBL" id="RAWB01000014">
    <property type="protein sequence ID" value="RKH67697.1"/>
    <property type="molecule type" value="Genomic_DNA"/>
</dbReference>
<organism evidence="2 3">
    <name type="scientific">Corallococcus llansteffanensis</name>
    <dbReference type="NCBI Taxonomy" id="2316731"/>
    <lineage>
        <taxon>Bacteria</taxon>
        <taxon>Pseudomonadati</taxon>
        <taxon>Myxococcota</taxon>
        <taxon>Myxococcia</taxon>
        <taxon>Myxococcales</taxon>
        <taxon>Cystobacterineae</taxon>
        <taxon>Myxococcaceae</taxon>
        <taxon>Corallococcus</taxon>
    </lineage>
</organism>
<reference evidence="3" key="1">
    <citation type="submission" date="2018-09" db="EMBL/GenBank/DDBJ databases">
        <authorList>
            <person name="Livingstone P.G."/>
            <person name="Whitworth D.E."/>
        </authorList>
    </citation>
    <scope>NUCLEOTIDE SEQUENCE [LARGE SCALE GENOMIC DNA]</scope>
    <source>
        <strain evidence="3">CA051B</strain>
    </source>
</reference>
<protein>
    <submittedName>
        <fullName evidence="2">Uncharacterized protein</fullName>
    </submittedName>
</protein>
<evidence type="ECO:0000313" key="2">
    <source>
        <dbReference type="EMBL" id="RKH67697.1"/>
    </source>
</evidence>
<feature type="region of interest" description="Disordered" evidence="1">
    <location>
        <begin position="1"/>
        <end position="79"/>
    </location>
</feature>
<evidence type="ECO:0000256" key="1">
    <source>
        <dbReference type="SAM" id="MobiDB-lite"/>
    </source>
</evidence>
<dbReference type="AlphaFoldDB" id="A0A3A8QGE1"/>
<comment type="caution">
    <text evidence="2">The sequence shown here is derived from an EMBL/GenBank/DDBJ whole genome shotgun (WGS) entry which is preliminary data.</text>
</comment>